<keyword evidence="4" id="KW-0804">Transcription</keyword>
<dbReference type="InterPro" id="IPR039538">
    <property type="entry name" value="BetI_C"/>
</dbReference>
<gene>
    <name evidence="7" type="ORF">SAMN05444000_112126</name>
</gene>
<dbReference type="InterPro" id="IPR001647">
    <property type="entry name" value="HTH_TetR"/>
</dbReference>
<dbReference type="OrthoDB" id="7336460at2"/>
<dbReference type="InterPro" id="IPR036271">
    <property type="entry name" value="Tet_transcr_reg_TetR-rel_C_sf"/>
</dbReference>
<dbReference type="GO" id="GO:0000976">
    <property type="term" value="F:transcription cis-regulatory region binding"/>
    <property type="evidence" value="ECO:0007669"/>
    <property type="project" value="TreeGrafter"/>
</dbReference>
<evidence type="ECO:0000259" key="6">
    <source>
        <dbReference type="PROSITE" id="PS50977"/>
    </source>
</evidence>
<keyword evidence="3 5" id="KW-0238">DNA-binding</keyword>
<feature type="domain" description="HTH tetR-type" evidence="6">
    <location>
        <begin position="16"/>
        <end position="76"/>
    </location>
</feature>
<dbReference type="Proteomes" id="UP000183982">
    <property type="component" value="Unassembled WGS sequence"/>
</dbReference>
<dbReference type="InterPro" id="IPR023772">
    <property type="entry name" value="DNA-bd_HTH_TetR-type_CS"/>
</dbReference>
<dbReference type="Gene3D" id="1.10.357.10">
    <property type="entry name" value="Tetracycline Repressor, domain 2"/>
    <property type="match status" value="1"/>
</dbReference>
<keyword evidence="2" id="KW-0805">Transcription regulation</keyword>
<evidence type="ECO:0000256" key="5">
    <source>
        <dbReference type="PROSITE-ProRule" id="PRU00335"/>
    </source>
</evidence>
<dbReference type="AlphaFoldDB" id="A0A1M6LWF7"/>
<evidence type="ECO:0000256" key="1">
    <source>
        <dbReference type="ARBA" id="ARBA00022491"/>
    </source>
</evidence>
<evidence type="ECO:0000313" key="8">
    <source>
        <dbReference type="Proteomes" id="UP000183982"/>
    </source>
</evidence>
<dbReference type="Pfam" id="PF13977">
    <property type="entry name" value="TetR_C_6"/>
    <property type="match status" value="1"/>
</dbReference>
<keyword evidence="1" id="KW-0678">Repressor</keyword>
<name>A0A1M6LWF7_9RHOB</name>
<dbReference type="PROSITE" id="PS50977">
    <property type="entry name" value="HTH_TETR_2"/>
    <property type="match status" value="1"/>
</dbReference>
<evidence type="ECO:0000256" key="3">
    <source>
        <dbReference type="ARBA" id="ARBA00023125"/>
    </source>
</evidence>
<dbReference type="Pfam" id="PF00440">
    <property type="entry name" value="TetR_N"/>
    <property type="match status" value="1"/>
</dbReference>
<dbReference type="GO" id="GO:0003700">
    <property type="term" value="F:DNA-binding transcription factor activity"/>
    <property type="evidence" value="ECO:0007669"/>
    <property type="project" value="TreeGrafter"/>
</dbReference>
<protein>
    <submittedName>
        <fullName evidence="7">Transcriptional regulator, TetR family</fullName>
    </submittedName>
</protein>
<dbReference type="SUPFAM" id="SSF46689">
    <property type="entry name" value="Homeodomain-like"/>
    <property type="match status" value="1"/>
</dbReference>
<dbReference type="SUPFAM" id="SSF48498">
    <property type="entry name" value="Tetracyclin repressor-like, C-terminal domain"/>
    <property type="match status" value="1"/>
</dbReference>
<evidence type="ECO:0000256" key="2">
    <source>
        <dbReference type="ARBA" id="ARBA00023015"/>
    </source>
</evidence>
<dbReference type="PROSITE" id="PS01081">
    <property type="entry name" value="HTH_TETR_1"/>
    <property type="match status" value="1"/>
</dbReference>
<dbReference type="InterPro" id="IPR009057">
    <property type="entry name" value="Homeodomain-like_sf"/>
</dbReference>
<dbReference type="PANTHER" id="PTHR30055">
    <property type="entry name" value="HTH-TYPE TRANSCRIPTIONAL REGULATOR RUTR"/>
    <property type="match status" value="1"/>
</dbReference>
<sequence>MPGIKTIKKPRTLPSRLRKVQLIEATITSISKHGISGTTLTSVTKEAGLSLGLVNFHFKSKEVLLTETLRFLAEEHRTLWMSKLSKSNLSPRDKLFAIVDAQFDPSVCSRKKLAVWFAFFGETAQRKSYRTTSSDIDMERQDVCADLFQQIITAEGHEQRDAEGCARALEGLFDGLWLNMLLYPAKFTRKDAAVQVRTHINAILPASST</sequence>
<dbReference type="EMBL" id="FQZQ01000012">
    <property type="protein sequence ID" value="SHJ75529.1"/>
    <property type="molecule type" value="Genomic_DNA"/>
</dbReference>
<dbReference type="STRING" id="1470563.SAMN05444000_112126"/>
<accession>A0A1M6LWF7</accession>
<reference evidence="8" key="1">
    <citation type="submission" date="2016-11" db="EMBL/GenBank/DDBJ databases">
        <authorList>
            <person name="Varghese N."/>
            <person name="Submissions S."/>
        </authorList>
    </citation>
    <scope>NUCLEOTIDE SEQUENCE [LARGE SCALE GENOMIC DNA]</scope>
    <source>
        <strain evidence="8">DSM 100564</strain>
    </source>
</reference>
<organism evidence="7 8">
    <name type="scientific">Shimia gijangensis</name>
    <dbReference type="NCBI Taxonomy" id="1470563"/>
    <lineage>
        <taxon>Bacteria</taxon>
        <taxon>Pseudomonadati</taxon>
        <taxon>Pseudomonadota</taxon>
        <taxon>Alphaproteobacteria</taxon>
        <taxon>Rhodobacterales</taxon>
        <taxon>Roseobacteraceae</taxon>
    </lineage>
</organism>
<proteinExistence type="predicted"/>
<dbReference type="PANTHER" id="PTHR30055:SF228">
    <property type="entry name" value="TRANSCRIPTIONAL REGULATOR-RELATED"/>
    <property type="match status" value="1"/>
</dbReference>
<dbReference type="InterPro" id="IPR050109">
    <property type="entry name" value="HTH-type_TetR-like_transc_reg"/>
</dbReference>
<evidence type="ECO:0000256" key="4">
    <source>
        <dbReference type="ARBA" id="ARBA00023163"/>
    </source>
</evidence>
<keyword evidence="8" id="KW-1185">Reference proteome</keyword>
<feature type="DNA-binding region" description="H-T-H motif" evidence="5">
    <location>
        <begin position="39"/>
        <end position="58"/>
    </location>
</feature>
<evidence type="ECO:0000313" key="7">
    <source>
        <dbReference type="EMBL" id="SHJ75529.1"/>
    </source>
</evidence>